<feature type="compositionally biased region" description="Low complexity" evidence="1">
    <location>
        <begin position="349"/>
        <end position="360"/>
    </location>
</feature>
<organism evidence="2 3">
    <name type="scientific">Sporormia fimetaria CBS 119925</name>
    <dbReference type="NCBI Taxonomy" id="1340428"/>
    <lineage>
        <taxon>Eukaryota</taxon>
        <taxon>Fungi</taxon>
        <taxon>Dikarya</taxon>
        <taxon>Ascomycota</taxon>
        <taxon>Pezizomycotina</taxon>
        <taxon>Dothideomycetes</taxon>
        <taxon>Pleosporomycetidae</taxon>
        <taxon>Pleosporales</taxon>
        <taxon>Sporormiaceae</taxon>
        <taxon>Sporormia</taxon>
    </lineage>
</organism>
<evidence type="ECO:0000313" key="2">
    <source>
        <dbReference type="EMBL" id="KAF2746885.1"/>
    </source>
</evidence>
<feature type="compositionally biased region" description="Polar residues" evidence="1">
    <location>
        <begin position="361"/>
        <end position="370"/>
    </location>
</feature>
<keyword evidence="3" id="KW-1185">Reference proteome</keyword>
<feature type="compositionally biased region" description="Polar residues" evidence="1">
    <location>
        <begin position="141"/>
        <end position="152"/>
    </location>
</feature>
<name>A0A6A6V8N4_9PLEO</name>
<protein>
    <submittedName>
        <fullName evidence="2">Uncharacterized protein</fullName>
    </submittedName>
</protein>
<dbReference type="Proteomes" id="UP000799440">
    <property type="component" value="Unassembled WGS sequence"/>
</dbReference>
<feature type="compositionally biased region" description="Low complexity" evidence="1">
    <location>
        <begin position="371"/>
        <end position="384"/>
    </location>
</feature>
<dbReference type="EMBL" id="MU006575">
    <property type="protein sequence ID" value="KAF2746885.1"/>
    <property type="molecule type" value="Genomic_DNA"/>
</dbReference>
<evidence type="ECO:0000256" key="1">
    <source>
        <dbReference type="SAM" id="MobiDB-lite"/>
    </source>
</evidence>
<proteinExistence type="predicted"/>
<accession>A0A6A6V8N4</accession>
<gene>
    <name evidence="2" type="ORF">M011DRAFT_69389</name>
</gene>
<evidence type="ECO:0000313" key="3">
    <source>
        <dbReference type="Proteomes" id="UP000799440"/>
    </source>
</evidence>
<reference evidence="2" key="1">
    <citation type="journal article" date="2020" name="Stud. Mycol.">
        <title>101 Dothideomycetes genomes: a test case for predicting lifestyles and emergence of pathogens.</title>
        <authorList>
            <person name="Haridas S."/>
            <person name="Albert R."/>
            <person name="Binder M."/>
            <person name="Bloem J."/>
            <person name="Labutti K."/>
            <person name="Salamov A."/>
            <person name="Andreopoulos B."/>
            <person name="Baker S."/>
            <person name="Barry K."/>
            <person name="Bills G."/>
            <person name="Bluhm B."/>
            <person name="Cannon C."/>
            <person name="Castanera R."/>
            <person name="Culley D."/>
            <person name="Daum C."/>
            <person name="Ezra D."/>
            <person name="Gonzalez J."/>
            <person name="Henrissat B."/>
            <person name="Kuo A."/>
            <person name="Liang C."/>
            <person name="Lipzen A."/>
            <person name="Lutzoni F."/>
            <person name="Magnuson J."/>
            <person name="Mondo S."/>
            <person name="Nolan M."/>
            <person name="Ohm R."/>
            <person name="Pangilinan J."/>
            <person name="Park H.-J."/>
            <person name="Ramirez L."/>
            <person name="Alfaro M."/>
            <person name="Sun H."/>
            <person name="Tritt A."/>
            <person name="Yoshinaga Y."/>
            <person name="Zwiers L.-H."/>
            <person name="Turgeon B."/>
            <person name="Goodwin S."/>
            <person name="Spatafora J."/>
            <person name="Crous P."/>
            <person name="Grigoriev I."/>
        </authorList>
    </citation>
    <scope>NUCLEOTIDE SEQUENCE</scope>
    <source>
        <strain evidence="2">CBS 119925</strain>
    </source>
</reference>
<dbReference type="AlphaFoldDB" id="A0A6A6V8N4"/>
<sequence length="447" mass="49927">MFIVVIVVRLSLKHKRPPSAFILLQFLLHLLLRLRYLQPLPSRCSAPSTSLPACGLVHHAHALLWYLSGLRMASRLVAPHPCICAATGSKGRCCKRASLGRTRWRPPFPLSKDDNPQSAVQICRFPTPQIQHDRPHGTFEVSPSSRPQTGSQEDVMDPSWSPYSHSPMQATEKGWLPKATIVTQLRAKCHSWHCLSSSAICQRARRSRHNGAACSLIRGSPSDGTSRGPIHILSAACFFRPALSSTPPGCCTDCCPRDRSLWGYTACPHSSSFLRSDSYWKAGPSRHPVVLNHPPRRLFHPGNVQNHTQDIHRQAAHALQTRQPRIHRPLPPLFGQSHLPRPSWTQTGSSPKIHSSTSPSNPGATQKKTCSASISPATSSSRAARTLEKSTTPSRTSALSKTACYSSRTHCAWRLWCCAFNCVHGMLRSRDRRRLCLTRRWRFWLKF</sequence>
<feature type="region of interest" description="Disordered" evidence="1">
    <location>
        <begin position="327"/>
        <end position="394"/>
    </location>
</feature>
<feature type="region of interest" description="Disordered" evidence="1">
    <location>
        <begin position="134"/>
        <end position="157"/>
    </location>
</feature>